<keyword evidence="3" id="KW-0732">Signal</keyword>
<dbReference type="PANTHER" id="PTHR42028:SF1">
    <property type="entry name" value="YALI0E30657P"/>
    <property type="match status" value="1"/>
</dbReference>
<dbReference type="STRING" id="1328760.A0A165GXG0"/>
<keyword evidence="2" id="KW-0472">Membrane</keyword>
<proteinExistence type="predicted"/>
<feature type="compositionally biased region" description="Low complexity" evidence="1">
    <location>
        <begin position="80"/>
        <end position="104"/>
    </location>
</feature>
<dbReference type="InterPro" id="IPR055561">
    <property type="entry name" value="DUF7137"/>
</dbReference>
<feature type="compositionally biased region" description="Low complexity" evidence="1">
    <location>
        <begin position="43"/>
        <end position="59"/>
    </location>
</feature>
<dbReference type="InParanoid" id="A0A165GXG0"/>
<feature type="region of interest" description="Disordered" evidence="1">
    <location>
        <begin position="43"/>
        <end position="133"/>
    </location>
</feature>
<keyword evidence="2" id="KW-1133">Transmembrane helix</keyword>
<evidence type="ECO:0000313" key="5">
    <source>
        <dbReference type="EMBL" id="KZF22724.1"/>
    </source>
</evidence>
<feature type="domain" description="DUF7137" evidence="4">
    <location>
        <begin position="129"/>
        <end position="260"/>
    </location>
</feature>
<dbReference type="AlphaFoldDB" id="A0A165GXG0"/>
<name>A0A165GXG0_XYLHT</name>
<dbReference type="PANTHER" id="PTHR42028">
    <property type="entry name" value="CHROMOSOME 1, WHOLE GENOME SHOTGUN SEQUENCE"/>
    <property type="match status" value="1"/>
</dbReference>
<dbReference type="RefSeq" id="XP_018188279.1">
    <property type="nucleotide sequence ID" value="XM_018335080.1"/>
</dbReference>
<feature type="signal peptide" evidence="3">
    <location>
        <begin position="1"/>
        <end position="22"/>
    </location>
</feature>
<feature type="transmembrane region" description="Helical" evidence="2">
    <location>
        <begin position="275"/>
        <end position="297"/>
    </location>
</feature>
<dbReference type="GeneID" id="28900217"/>
<organism evidence="5 6">
    <name type="scientific">Xylona heveae (strain CBS 132557 / TC161)</name>
    <dbReference type="NCBI Taxonomy" id="1328760"/>
    <lineage>
        <taxon>Eukaryota</taxon>
        <taxon>Fungi</taxon>
        <taxon>Dikarya</taxon>
        <taxon>Ascomycota</taxon>
        <taxon>Pezizomycotina</taxon>
        <taxon>Xylonomycetes</taxon>
        <taxon>Xylonales</taxon>
        <taxon>Xylonaceae</taxon>
        <taxon>Xylona</taxon>
    </lineage>
</organism>
<sequence>MRSIQIITLLSTLFLIISVCGAWPWPPSVNLIEAPVARRDDSTTGSAAAAKTTAAAAKTTDSDKTTAKETNSKAAKTTNSSPDSASASASASGSDKGSKASATKTDTKSKTKTSSKASKTSSISIDPRVPPGGVSMITPAASVGNQYYKIGYNATFAWNYTSLSVTPKAINVLAACSENSNTYTLSLNQSVGTTNKITWDTGASQTVPFVMGTYTLIIYDAAKSVSATPSPGYLGTYDQFEFGMYIPQPYTPLSDYQCATCNGALSAAQRQAFQFMLGTVLITILSFTWFAGGFGVFN</sequence>
<evidence type="ECO:0000256" key="2">
    <source>
        <dbReference type="SAM" id="Phobius"/>
    </source>
</evidence>
<dbReference type="Proteomes" id="UP000076632">
    <property type="component" value="Unassembled WGS sequence"/>
</dbReference>
<feature type="compositionally biased region" description="Low complexity" evidence="1">
    <location>
        <begin position="112"/>
        <end position="126"/>
    </location>
</feature>
<feature type="compositionally biased region" description="Basic and acidic residues" evidence="1">
    <location>
        <begin position="60"/>
        <end position="71"/>
    </location>
</feature>
<dbReference type="Pfam" id="PF23585">
    <property type="entry name" value="DUF7137"/>
    <property type="match status" value="1"/>
</dbReference>
<dbReference type="OMA" id="WGWNYTN"/>
<evidence type="ECO:0000256" key="3">
    <source>
        <dbReference type="SAM" id="SignalP"/>
    </source>
</evidence>
<evidence type="ECO:0000313" key="6">
    <source>
        <dbReference type="Proteomes" id="UP000076632"/>
    </source>
</evidence>
<keyword evidence="2" id="KW-0812">Transmembrane</keyword>
<gene>
    <name evidence="5" type="ORF">L228DRAFT_268109</name>
</gene>
<dbReference type="OrthoDB" id="2435509at2759"/>
<accession>A0A165GXG0</accession>
<reference evidence="5 6" key="1">
    <citation type="journal article" date="2016" name="Fungal Biol.">
        <title>The genome of Xylona heveae provides a window into fungal endophytism.</title>
        <authorList>
            <person name="Gazis R."/>
            <person name="Kuo A."/>
            <person name="Riley R."/>
            <person name="LaButti K."/>
            <person name="Lipzen A."/>
            <person name="Lin J."/>
            <person name="Amirebrahimi M."/>
            <person name="Hesse C.N."/>
            <person name="Spatafora J.W."/>
            <person name="Henrissat B."/>
            <person name="Hainaut M."/>
            <person name="Grigoriev I.V."/>
            <person name="Hibbett D.S."/>
        </authorList>
    </citation>
    <scope>NUCLEOTIDE SEQUENCE [LARGE SCALE GENOMIC DNA]</scope>
    <source>
        <strain evidence="5 6">TC161</strain>
    </source>
</reference>
<dbReference type="EMBL" id="KV407458">
    <property type="protein sequence ID" value="KZF22724.1"/>
    <property type="molecule type" value="Genomic_DNA"/>
</dbReference>
<evidence type="ECO:0000259" key="4">
    <source>
        <dbReference type="Pfam" id="PF23585"/>
    </source>
</evidence>
<keyword evidence="6" id="KW-1185">Reference proteome</keyword>
<evidence type="ECO:0000256" key="1">
    <source>
        <dbReference type="SAM" id="MobiDB-lite"/>
    </source>
</evidence>
<feature type="chain" id="PRO_5007858412" description="DUF7137 domain-containing protein" evidence="3">
    <location>
        <begin position="23"/>
        <end position="298"/>
    </location>
</feature>
<protein>
    <recommendedName>
        <fullName evidence="4">DUF7137 domain-containing protein</fullName>
    </recommendedName>
</protein>